<dbReference type="InterPro" id="IPR012337">
    <property type="entry name" value="RNaseH-like_sf"/>
</dbReference>
<feature type="domain" description="Exonuclease" evidence="4">
    <location>
        <begin position="28"/>
        <end position="201"/>
    </location>
</feature>
<dbReference type="GO" id="GO:0003676">
    <property type="term" value="F:nucleic acid binding"/>
    <property type="evidence" value="ECO:0007669"/>
    <property type="project" value="InterPro"/>
</dbReference>
<gene>
    <name evidence="5" type="ORF">BFC18_11635</name>
</gene>
<name>A0A1E7ZB94_9ALTE</name>
<dbReference type="GO" id="GO:0006259">
    <property type="term" value="P:DNA metabolic process"/>
    <property type="evidence" value="ECO:0007669"/>
    <property type="project" value="UniProtKB-ARBA"/>
</dbReference>
<keyword evidence="6" id="KW-1185">Reference proteome</keyword>
<organism evidence="5 6">
    <name type="scientific">Alteromonas confluentis</name>
    <dbReference type="NCBI Taxonomy" id="1656094"/>
    <lineage>
        <taxon>Bacteria</taxon>
        <taxon>Pseudomonadati</taxon>
        <taxon>Pseudomonadota</taxon>
        <taxon>Gammaproteobacteria</taxon>
        <taxon>Alteromonadales</taxon>
        <taxon>Alteromonadaceae</taxon>
        <taxon>Alteromonas/Salinimonas group</taxon>
        <taxon>Alteromonas</taxon>
    </lineage>
</organism>
<dbReference type="InterPro" id="IPR013520">
    <property type="entry name" value="Ribonucl_H"/>
</dbReference>
<comment type="caution">
    <text evidence="5">The sequence shown here is derived from an EMBL/GenBank/DDBJ whole genome shotgun (WGS) entry which is preliminary data.</text>
</comment>
<dbReference type="PANTHER" id="PTHR30231">
    <property type="entry name" value="DNA POLYMERASE III SUBUNIT EPSILON"/>
    <property type="match status" value="1"/>
</dbReference>
<evidence type="ECO:0000313" key="6">
    <source>
        <dbReference type="Proteomes" id="UP000175691"/>
    </source>
</evidence>
<dbReference type="PANTHER" id="PTHR30231:SF4">
    <property type="entry name" value="PROTEIN NEN2"/>
    <property type="match status" value="1"/>
</dbReference>
<evidence type="ECO:0000256" key="2">
    <source>
        <dbReference type="ARBA" id="ARBA00022801"/>
    </source>
</evidence>
<dbReference type="CDD" id="cd06127">
    <property type="entry name" value="DEDDh"/>
    <property type="match status" value="1"/>
</dbReference>
<evidence type="ECO:0000259" key="4">
    <source>
        <dbReference type="SMART" id="SM00479"/>
    </source>
</evidence>
<proteinExistence type="predicted"/>
<dbReference type="GO" id="GO:0008408">
    <property type="term" value="F:3'-5' exonuclease activity"/>
    <property type="evidence" value="ECO:0007669"/>
    <property type="project" value="TreeGrafter"/>
</dbReference>
<dbReference type="Gene3D" id="3.30.420.10">
    <property type="entry name" value="Ribonuclease H-like superfamily/Ribonuclease H"/>
    <property type="match status" value="1"/>
</dbReference>
<keyword evidence="2" id="KW-0378">Hydrolase</keyword>
<dbReference type="Pfam" id="PF00929">
    <property type="entry name" value="RNase_T"/>
    <property type="match status" value="1"/>
</dbReference>
<dbReference type="SMART" id="SM00479">
    <property type="entry name" value="EXOIII"/>
    <property type="match status" value="1"/>
</dbReference>
<accession>A0A1E7ZB94</accession>
<sequence length="224" mass="24561">MFAKLKSWLNGTPALPEGWAEKLIRDTPLLAVDLELTSLDIAEAKVTSIGWVEGGDNSINIERCGYHVIRTSGDLAQSPVIHGLTEEALTEGMHIRDVLAELVPFAETHLWLCHNAALDLGILKRVFNDTGIVCPDIVVLDTLKVAVYQLKKHYDVLPSNSANLSVCRQRMGLPAAPAHNALDDAMATMQLWFAQNQALNRAKNIAIGDLMHTQAVSCKKMEKS</sequence>
<dbReference type="Proteomes" id="UP000175691">
    <property type="component" value="Unassembled WGS sequence"/>
</dbReference>
<keyword evidence="3" id="KW-0269">Exonuclease</keyword>
<dbReference type="AlphaFoldDB" id="A0A1E7ZB94"/>
<evidence type="ECO:0000313" key="5">
    <source>
        <dbReference type="EMBL" id="OFC70779.1"/>
    </source>
</evidence>
<evidence type="ECO:0000256" key="1">
    <source>
        <dbReference type="ARBA" id="ARBA00022722"/>
    </source>
</evidence>
<dbReference type="EMBL" id="MDHN01000024">
    <property type="protein sequence ID" value="OFC70779.1"/>
    <property type="molecule type" value="Genomic_DNA"/>
</dbReference>
<reference evidence="5 6" key="1">
    <citation type="submission" date="2016-08" db="EMBL/GenBank/DDBJ databases">
        <authorList>
            <person name="Seilhamer J.J."/>
        </authorList>
    </citation>
    <scope>NUCLEOTIDE SEQUENCE [LARGE SCALE GENOMIC DNA]</scope>
    <source>
        <strain evidence="5 6">KCTC 42603</strain>
    </source>
</reference>
<dbReference type="GO" id="GO:0005829">
    <property type="term" value="C:cytosol"/>
    <property type="evidence" value="ECO:0007669"/>
    <property type="project" value="TreeGrafter"/>
</dbReference>
<dbReference type="InterPro" id="IPR036397">
    <property type="entry name" value="RNaseH_sf"/>
</dbReference>
<evidence type="ECO:0000256" key="3">
    <source>
        <dbReference type="ARBA" id="ARBA00022839"/>
    </source>
</evidence>
<dbReference type="SUPFAM" id="SSF53098">
    <property type="entry name" value="Ribonuclease H-like"/>
    <property type="match status" value="1"/>
</dbReference>
<dbReference type="RefSeq" id="WP_070125483.1">
    <property type="nucleotide sequence ID" value="NZ_MDHN01000024.1"/>
</dbReference>
<dbReference type="STRING" id="1656094.BFC18_11635"/>
<dbReference type="OrthoDB" id="5497329at2"/>
<keyword evidence="1" id="KW-0540">Nuclease</keyword>
<protein>
    <recommendedName>
        <fullName evidence="4">Exonuclease domain-containing protein</fullName>
    </recommendedName>
</protein>